<keyword evidence="3" id="KW-1185">Reference proteome</keyword>
<evidence type="ECO:0000313" key="2">
    <source>
        <dbReference type="EMBL" id="MFC5529106.1"/>
    </source>
</evidence>
<organism evidence="2 3">
    <name type="scientific">Cohnella yongneupensis</name>
    <dbReference type="NCBI Taxonomy" id="425006"/>
    <lineage>
        <taxon>Bacteria</taxon>
        <taxon>Bacillati</taxon>
        <taxon>Bacillota</taxon>
        <taxon>Bacilli</taxon>
        <taxon>Bacillales</taxon>
        <taxon>Paenibacillaceae</taxon>
        <taxon>Cohnella</taxon>
    </lineage>
</organism>
<accession>A0ABW0QX60</accession>
<feature type="transmembrane region" description="Helical" evidence="1">
    <location>
        <begin position="31"/>
        <end position="47"/>
    </location>
</feature>
<evidence type="ECO:0000256" key="1">
    <source>
        <dbReference type="SAM" id="Phobius"/>
    </source>
</evidence>
<keyword evidence="1" id="KW-0812">Transmembrane</keyword>
<proteinExistence type="predicted"/>
<protein>
    <submittedName>
        <fullName evidence="2">TraX family protein</fullName>
    </submittedName>
</protein>
<feature type="transmembrane region" description="Helical" evidence="1">
    <location>
        <begin position="136"/>
        <end position="151"/>
    </location>
</feature>
<keyword evidence="1" id="KW-1133">Transmembrane helix</keyword>
<dbReference type="EMBL" id="JBHSNC010000020">
    <property type="protein sequence ID" value="MFC5529106.1"/>
    <property type="molecule type" value="Genomic_DNA"/>
</dbReference>
<dbReference type="Pfam" id="PF05857">
    <property type="entry name" value="TraX"/>
    <property type="match status" value="1"/>
</dbReference>
<feature type="transmembrane region" description="Helical" evidence="1">
    <location>
        <begin position="68"/>
        <end position="93"/>
    </location>
</feature>
<gene>
    <name evidence="2" type="ORF">ACFPQ4_06530</name>
</gene>
<dbReference type="RefSeq" id="WP_378110978.1">
    <property type="nucleotide sequence ID" value="NZ_JBHSNC010000020.1"/>
</dbReference>
<name>A0ABW0QX60_9BACL</name>
<reference evidence="3" key="1">
    <citation type="journal article" date="2019" name="Int. J. Syst. Evol. Microbiol.">
        <title>The Global Catalogue of Microorganisms (GCM) 10K type strain sequencing project: providing services to taxonomists for standard genome sequencing and annotation.</title>
        <authorList>
            <consortium name="The Broad Institute Genomics Platform"/>
            <consortium name="The Broad Institute Genome Sequencing Center for Infectious Disease"/>
            <person name="Wu L."/>
            <person name="Ma J."/>
        </authorList>
    </citation>
    <scope>NUCLEOTIDE SEQUENCE [LARGE SCALE GENOMIC DNA]</scope>
    <source>
        <strain evidence="3">CGMCC 1.18578</strain>
    </source>
</reference>
<sequence>MQIMAMITMLIDHIGIIFFPGNVAWRIVGRIAFPLYAYGIVLGYLNTRNMSRYMWRLIGLAAISQVPYILSLKTLNINVIGTLAVCLAVLIAADRHPRWMLGSIAVGGLALEALPFSYGYYALVLILIYRYLDRKYWVIAHFALNLLAFLLDPDWWVQAFSIFATLYLVYKDVLFADVRFGVTPPRWVWRSFYPAHLAALAIVAAMLNVD</sequence>
<dbReference type="InterPro" id="IPR008875">
    <property type="entry name" value="TraX"/>
</dbReference>
<feature type="transmembrane region" description="Helical" evidence="1">
    <location>
        <begin position="187"/>
        <end position="207"/>
    </location>
</feature>
<keyword evidence="1" id="KW-0472">Membrane</keyword>
<feature type="transmembrane region" description="Helical" evidence="1">
    <location>
        <begin position="99"/>
        <end position="129"/>
    </location>
</feature>
<comment type="caution">
    <text evidence="2">The sequence shown here is derived from an EMBL/GenBank/DDBJ whole genome shotgun (WGS) entry which is preliminary data.</text>
</comment>
<dbReference type="Proteomes" id="UP001596108">
    <property type="component" value="Unassembled WGS sequence"/>
</dbReference>
<evidence type="ECO:0000313" key="3">
    <source>
        <dbReference type="Proteomes" id="UP001596108"/>
    </source>
</evidence>